<evidence type="ECO:0000313" key="2">
    <source>
        <dbReference type="EMBL" id="QJE71740.1"/>
    </source>
</evidence>
<dbReference type="EMBL" id="CP051775">
    <property type="protein sequence ID" value="QJE71740.1"/>
    <property type="molecule type" value="Genomic_DNA"/>
</dbReference>
<dbReference type="InterPro" id="IPR019239">
    <property type="entry name" value="VapB_antitoxin"/>
</dbReference>
<keyword evidence="3" id="KW-1185">Reference proteome</keyword>
<dbReference type="Proteomes" id="UP000501891">
    <property type="component" value="Chromosome"/>
</dbReference>
<organism evidence="2 3">
    <name type="scientific">Aerophototrophica crusticola</name>
    <dbReference type="NCBI Taxonomy" id="1709002"/>
    <lineage>
        <taxon>Bacteria</taxon>
        <taxon>Pseudomonadati</taxon>
        <taxon>Pseudomonadota</taxon>
        <taxon>Alphaproteobacteria</taxon>
        <taxon>Rhodospirillales</taxon>
        <taxon>Rhodospirillaceae</taxon>
        <taxon>Aerophototrophica</taxon>
    </lineage>
</organism>
<sequence length="66" mass="7432">MRTTVTIDDELLAKAKRYVDIQETSALLNKALKTLVELEASRRLARLGGSDPDLVVPPRRRPDDDE</sequence>
<evidence type="ECO:0000256" key="1">
    <source>
        <dbReference type="SAM" id="MobiDB-lite"/>
    </source>
</evidence>
<protein>
    <submittedName>
        <fullName evidence="2">Type II toxin-antitoxin system VapB family antitoxin</fullName>
    </submittedName>
</protein>
<reference evidence="2" key="1">
    <citation type="submission" date="2020-04" db="EMBL/GenBank/DDBJ databases">
        <title>A desert anoxygenic phototrophic bacterium fixes CO2 using RubisCO under aerobic conditions.</title>
        <authorList>
            <person name="Tang K."/>
        </authorList>
    </citation>
    <scope>NUCLEOTIDE SEQUENCE [LARGE SCALE GENOMIC DNA]</scope>
    <source>
        <strain evidence="2">MIMtkB3</strain>
    </source>
</reference>
<dbReference type="AlphaFoldDB" id="A0A858R2W9"/>
<gene>
    <name evidence="2" type="ORF">HHL28_00195</name>
</gene>
<name>A0A858R2W9_9PROT</name>
<feature type="region of interest" description="Disordered" evidence="1">
    <location>
        <begin position="47"/>
        <end position="66"/>
    </location>
</feature>
<dbReference type="Pfam" id="PF09957">
    <property type="entry name" value="VapB_antitoxin"/>
    <property type="match status" value="1"/>
</dbReference>
<proteinExistence type="predicted"/>
<evidence type="ECO:0000313" key="3">
    <source>
        <dbReference type="Proteomes" id="UP000501891"/>
    </source>
</evidence>
<accession>A0A858R2W9</accession>
<dbReference type="KEGG" id="acru:HHL28_00195"/>